<gene>
    <name evidence="2" type="ORF">HF521_013700</name>
</gene>
<sequence>MGGTVSSTEPDPPPRHENPILPQATIRVRKPPLSKEPDYSRMCPKCSSILKPAVVPAGHNISLLQCPLCYTTPLCKHCLYPCPDGTCTNQSCQVVSLLLTCDRVTDYESSVYGCALFRACPKCHTLMMHESGCNWVTCPQCRYSFCFICLRGTQEFNYHSSRTCSAQKAPRQRFQT</sequence>
<dbReference type="Proteomes" id="UP000606274">
    <property type="component" value="Unassembled WGS sequence"/>
</dbReference>
<dbReference type="AlphaFoldDB" id="A0A8T0AC40"/>
<protein>
    <recommendedName>
        <fullName evidence="4">RBR-type E3 ubiquitin transferase</fullName>
    </recommendedName>
</protein>
<dbReference type="Pfam" id="PF22191">
    <property type="entry name" value="IBR_1"/>
    <property type="match status" value="1"/>
</dbReference>
<dbReference type="OrthoDB" id="1431934at2759"/>
<evidence type="ECO:0000256" key="1">
    <source>
        <dbReference type="SAM" id="MobiDB-lite"/>
    </source>
</evidence>
<dbReference type="SUPFAM" id="SSF57850">
    <property type="entry name" value="RING/U-box"/>
    <property type="match status" value="1"/>
</dbReference>
<proteinExistence type="predicted"/>
<accession>A0A8T0AC40</accession>
<dbReference type="Gene3D" id="1.20.120.1750">
    <property type="match status" value="1"/>
</dbReference>
<feature type="region of interest" description="Disordered" evidence="1">
    <location>
        <begin position="1"/>
        <end position="21"/>
    </location>
</feature>
<dbReference type="CDD" id="cd20336">
    <property type="entry name" value="Rcat_RBR"/>
    <property type="match status" value="1"/>
</dbReference>
<comment type="caution">
    <text evidence="2">The sequence shown here is derived from an EMBL/GenBank/DDBJ whole genome shotgun (WGS) entry which is preliminary data.</text>
</comment>
<name>A0A8T0AC40_SILME</name>
<evidence type="ECO:0008006" key="4">
    <source>
        <dbReference type="Google" id="ProtNLM"/>
    </source>
</evidence>
<organism evidence="2 3">
    <name type="scientific">Silurus meridionalis</name>
    <name type="common">Southern catfish</name>
    <name type="synonym">Silurus soldatovi meridionalis</name>
    <dbReference type="NCBI Taxonomy" id="175797"/>
    <lineage>
        <taxon>Eukaryota</taxon>
        <taxon>Metazoa</taxon>
        <taxon>Chordata</taxon>
        <taxon>Craniata</taxon>
        <taxon>Vertebrata</taxon>
        <taxon>Euteleostomi</taxon>
        <taxon>Actinopterygii</taxon>
        <taxon>Neopterygii</taxon>
        <taxon>Teleostei</taxon>
        <taxon>Ostariophysi</taxon>
        <taxon>Siluriformes</taxon>
        <taxon>Siluridae</taxon>
        <taxon>Silurus</taxon>
    </lineage>
</organism>
<reference evidence="2" key="1">
    <citation type="submission" date="2020-08" db="EMBL/GenBank/DDBJ databases">
        <title>Chromosome-level assembly of Southern catfish (Silurus meridionalis) provides insights into visual adaptation to the nocturnal and benthic lifestyles.</title>
        <authorList>
            <person name="Zhang Y."/>
            <person name="Wang D."/>
            <person name="Peng Z."/>
        </authorList>
    </citation>
    <scope>NUCLEOTIDE SEQUENCE</scope>
    <source>
        <strain evidence="2">SWU-2019-XX</strain>
        <tissue evidence="2">Muscle</tissue>
    </source>
</reference>
<evidence type="ECO:0000313" key="3">
    <source>
        <dbReference type="Proteomes" id="UP000606274"/>
    </source>
</evidence>
<evidence type="ECO:0000313" key="2">
    <source>
        <dbReference type="EMBL" id="KAF7688893.1"/>
    </source>
</evidence>
<dbReference type="EMBL" id="JABFDY010000025">
    <property type="protein sequence ID" value="KAF7688893.1"/>
    <property type="molecule type" value="Genomic_DNA"/>
</dbReference>
<keyword evidence="3" id="KW-1185">Reference proteome</keyword>